<accession>A0A131ZAS1</accession>
<feature type="chain" id="PRO_5007287095" evidence="1">
    <location>
        <begin position="19"/>
        <end position="127"/>
    </location>
</feature>
<feature type="non-terminal residue" evidence="2">
    <location>
        <position position="1"/>
    </location>
</feature>
<keyword evidence="1" id="KW-0732">Signal</keyword>
<reference evidence="2" key="1">
    <citation type="journal article" date="2016" name="Ticks Tick Borne Dis.">
        <title>De novo assembly and annotation of the salivary gland transcriptome of Rhipicephalus appendiculatus male and female ticks during blood feeding.</title>
        <authorList>
            <person name="de Castro M.H."/>
            <person name="de Klerk D."/>
            <person name="Pienaar R."/>
            <person name="Latif A.A."/>
            <person name="Rees D.J."/>
            <person name="Mans B.J."/>
        </authorList>
    </citation>
    <scope>NUCLEOTIDE SEQUENCE</scope>
    <source>
        <tissue evidence="2">Salivary glands</tissue>
    </source>
</reference>
<sequence>ITWIALLCFYAKLLRVYFRCSTLSVKENKGLKASILVNLHILMDIHMDILIERMQRKSNRYASGHQFAKKDGSLSACYEIASGRSFVIKGKRRARNTGKKDAPVRRFLFVKQLLESASVLVVMPGPS</sequence>
<name>A0A131ZAS1_RHIAP</name>
<feature type="signal peptide" evidence="1">
    <location>
        <begin position="1"/>
        <end position="18"/>
    </location>
</feature>
<evidence type="ECO:0000256" key="1">
    <source>
        <dbReference type="SAM" id="SignalP"/>
    </source>
</evidence>
<dbReference type="EMBL" id="GEDV01000635">
    <property type="protein sequence ID" value="JAP87922.1"/>
    <property type="molecule type" value="Transcribed_RNA"/>
</dbReference>
<organism evidence="2">
    <name type="scientific">Rhipicephalus appendiculatus</name>
    <name type="common">Brown ear tick</name>
    <dbReference type="NCBI Taxonomy" id="34631"/>
    <lineage>
        <taxon>Eukaryota</taxon>
        <taxon>Metazoa</taxon>
        <taxon>Ecdysozoa</taxon>
        <taxon>Arthropoda</taxon>
        <taxon>Chelicerata</taxon>
        <taxon>Arachnida</taxon>
        <taxon>Acari</taxon>
        <taxon>Parasitiformes</taxon>
        <taxon>Ixodida</taxon>
        <taxon>Ixodoidea</taxon>
        <taxon>Ixodidae</taxon>
        <taxon>Rhipicephalinae</taxon>
        <taxon>Rhipicephalus</taxon>
        <taxon>Rhipicephalus</taxon>
    </lineage>
</organism>
<evidence type="ECO:0000313" key="2">
    <source>
        <dbReference type="EMBL" id="JAP87922.1"/>
    </source>
</evidence>
<protein>
    <submittedName>
        <fullName evidence="2">Uncharacterized protein</fullName>
    </submittedName>
</protein>
<proteinExistence type="predicted"/>
<dbReference type="AlphaFoldDB" id="A0A131ZAS1"/>